<evidence type="ECO:0000313" key="1">
    <source>
        <dbReference type="EMBL" id="GIY34748.1"/>
    </source>
</evidence>
<evidence type="ECO:0000313" key="2">
    <source>
        <dbReference type="Proteomes" id="UP001054837"/>
    </source>
</evidence>
<gene>
    <name evidence="1" type="ORF">CDAR_4591</name>
</gene>
<accession>A0AAV4SJZ3</accession>
<proteinExistence type="predicted"/>
<comment type="caution">
    <text evidence="1">The sequence shown here is derived from an EMBL/GenBank/DDBJ whole genome shotgun (WGS) entry which is preliminary data.</text>
</comment>
<dbReference type="Proteomes" id="UP001054837">
    <property type="component" value="Unassembled WGS sequence"/>
</dbReference>
<reference evidence="1 2" key="1">
    <citation type="submission" date="2021-06" db="EMBL/GenBank/DDBJ databases">
        <title>Caerostris darwini draft genome.</title>
        <authorList>
            <person name="Kono N."/>
            <person name="Arakawa K."/>
        </authorList>
    </citation>
    <scope>NUCLEOTIDE SEQUENCE [LARGE SCALE GENOMIC DNA]</scope>
</reference>
<dbReference type="AlphaFoldDB" id="A0AAV4SJZ3"/>
<sequence length="121" mass="13660">MQVTPKKYFDLFTSLILHSLEARRHKSPSLAGPFLVIFPSKQQEKKKAYISLFSSQNAQMLLVEGGMELTFFSSEAPTGGLEQSELSIGDLRIDFCIVSFAREMCQEGLSPVLEERHFQVD</sequence>
<organism evidence="1 2">
    <name type="scientific">Caerostris darwini</name>
    <dbReference type="NCBI Taxonomy" id="1538125"/>
    <lineage>
        <taxon>Eukaryota</taxon>
        <taxon>Metazoa</taxon>
        <taxon>Ecdysozoa</taxon>
        <taxon>Arthropoda</taxon>
        <taxon>Chelicerata</taxon>
        <taxon>Arachnida</taxon>
        <taxon>Araneae</taxon>
        <taxon>Araneomorphae</taxon>
        <taxon>Entelegynae</taxon>
        <taxon>Araneoidea</taxon>
        <taxon>Araneidae</taxon>
        <taxon>Caerostris</taxon>
    </lineage>
</organism>
<keyword evidence="2" id="KW-1185">Reference proteome</keyword>
<name>A0AAV4SJZ3_9ARAC</name>
<protein>
    <submittedName>
        <fullName evidence="1">Uncharacterized protein</fullName>
    </submittedName>
</protein>
<dbReference type="EMBL" id="BPLQ01008094">
    <property type="protein sequence ID" value="GIY34748.1"/>
    <property type="molecule type" value="Genomic_DNA"/>
</dbReference>